<dbReference type="PRINTS" id="PR00344">
    <property type="entry name" value="BCTRLSENSOR"/>
</dbReference>
<evidence type="ECO:0000256" key="3">
    <source>
        <dbReference type="ARBA" id="ARBA00022553"/>
    </source>
</evidence>
<sequence>MESTHTSEGSTLLNNASNVIAFTAHEFKTPLTTIASIVDLLSTKLRADSYMNPFYEQQLSRITSEIFSLNSMLDEMLTINNILSGSFEARKELLFVEEQIVPLQEKFRSFTDNSKTFKLTKSGTPCKIPANSAQLTRIFTNLISNAFKFSRENLPSVHLSYQEKRLVITVTDDGIGIPAEDLPHLFQPYYRGSNTNGIAGTGLGLTIVKTFVTANDGEISVSSEPDKGTVFTLVFRYPVPAGKI</sequence>
<feature type="domain" description="Histidine kinase" evidence="7">
    <location>
        <begin position="22"/>
        <end position="239"/>
    </location>
</feature>
<dbReference type="InterPro" id="IPR005467">
    <property type="entry name" value="His_kinase_dom"/>
</dbReference>
<dbReference type="SUPFAM" id="SSF55874">
    <property type="entry name" value="ATPase domain of HSP90 chaperone/DNA topoisomerase II/histidine kinase"/>
    <property type="match status" value="1"/>
</dbReference>
<reference evidence="8 9" key="1">
    <citation type="submission" date="2022-04" db="EMBL/GenBank/DDBJ databases">
        <title>The arsenic-methylating capacity of Chitinophaga filiformis YT5 during chitin decomposition.</title>
        <authorList>
            <person name="Chen G."/>
            <person name="Liang Y."/>
        </authorList>
    </citation>
    <scope>NUCLEOTIDE SEQUENCE [LARGE SCALE GENOMIC DNA]</scope>
    <source>
        <strain evidence="8 9">YT5</strain>
    </source>
</reference>
<gene>
    <name evidence="8" type="ORF">MYF79_11630</name>
</gene>
<dbReference type="Pfam" id="PF02518">
    <property type="entry name" value="HATPase_c"/>
    <property type="match status" value="1"/>
</dbReference>
<dbReference type="GO" id="GO:0016301">
    <property type="term" value="F:kinase activity"/>
    <property type="evidence" value="ECO:0007669"/>
    <property type="project" value="UniProtKB-KW"/>
</dbReference>
<protein>
    <recommendedName>
        <fullName evidence="2">histidine kinase</fullName>
        <ecNumber evidence="2">2.7.13.3</ecNumber>
    </recommendedName>
</protein>
<dbReference type="Gene3D" id="3.30.565.10">
    <property type="entry name" value="Histidine kinase-like ATPase, C-terminal domain"/>
    <property type="match status" value="1"/>
</dbReference>
<dbReference type="EC" id="2.7.13.3" evidence="2"/>
<proteinExistence type="predicted"/>
<dbReference type="InterPro" id="IPR003661">
    <property type="entry name" value="HisK_dim/P_dom"/>
</dbReference>
<comment type="catalytic activity">
    <reaction evidence="1">
        <text>ATP + protein L-histidine = ADP + protein N-phospho-L-histidine.</text>
        <dbReference type="EC" id="2.7.13.3"/>
    </reaction>
</comment>
<keyword evidence="5 8" id="KW-0418">Kinase</keyword>
<evidence type="ECO:0000256" key="1">
    <source>
        <dbReference type="ARBA" id="ARBA00000085"/>
    </source>
</evidence>
<keyword evidence="4" id="KW-0808">Transferase</keyword>
<dbReference type="CDD" id="cd00082">
    <property type="entry name" value="HisKA"/>
    <property type="match status" value="1"/>
</dbReference>
<dbReference type="InterPro" id="IPR003594">
    <property type="entry name" value="HATPase_dom"/>
</dbReference>
<keyword evidence="3" id="KW-0597">Phosphoprotein</keyword>
<evidence type="ECO:0000256" key="4">
    <source>
        <dbReference type="ARBA" id="ARBA00022679"/>
    </source>
</evidence>
<evidence type="ECO:0000256" key="6">
    <source>
        <dbReference type="ARBA" id="ARBA00023012"/>
    </source>
</evidence>
<evidence type="ECO:0000313" key="8">
    <source>
        <dbReference type="EMBL" id="UPK71935.1"/>
    </source>
</evidence>
<dbReference type="InterPro" id="IPR004358">
    <property type="entry name" value="Sig_transdc_His_kin-like_C"/>
</dbReference>
<dbReference type="PANTHER" id="PTHR43711">
    <property type="entry name" value="TWO-COMPONENT HISTIDINE KINASE"/>
    <property type="match status" value="1"/>
</dbReference>
<organism evidence="8 9">
    <name type="scientific">Chitinophaga filiformis</name>
    <name type="common">Myxococcus filiformis</name>
    <name type="synonym">Flexibacter filiformis</name>
    <dbReference type="NCBI Taxonomy" id="104663"/>
    <lineage>
        <taxon>Bacteria</taxon>
        <taxon>Pseudomonadati</taxon>
        <taxon>Bacteroidota</taxon>
        <taxon>Chitinophagia</taxon>
        <taxon>Chitinophagales</taxon>
        <taxon>Chitinophagaceae</taxon>
        <taxon>Chitinophaga</taxon>
    </lineage>
</organism>
<accession>A0ABY4I7Q8</accession>
<dbReference type="SUPFAM" id="SSF47384">
    <property type="entry name" value="Homodimeric domain of signal transducing histidine kinase"/>
    <property type="match status" value="1"/>
</dbReference>
<dbReference type="Pfam" id="PF00512">
    <property type="entry name" value="HisKA"/>
    <property type="match status" value="1"/>
</dbReference>
<evidence type="ECO:0000313" key="9">
    <source>
        <dbReference type="Proteomes" id="UP000830198"/>
    </source>
</evidence>
<dbReference type="SMART" id="SM00387">
    <property type="entry name" value="HATPase_c"/>
    <property type="match status" value="1"/>
</dbReference>
<evidence type="ECO:0000256" key="5">
    <source>
        <dbReference type="ARBA" id="ARBA00022777"/>
    </source>
</evidence>
<dbReference type="InterPro" id="IPR036890">
    <property type="entry name" value="HATPase_C_sf"/>
</dbReference>
<evidence type="ECO:0000256" key="2">
    <source>
        <dbReference type="ARBA" id="ARBA00012438"/>
    </source>
</evidence>
<dbReference type="EMBL" id="CP095855">
    <property type="protein sequence ID" value="UPK71935.1"/>
    <property type="molecule type" value="Genomic_DNA"/>
</dbReference>
<keyword evidence="6" id="KW-0902">Two-component regulatory system</keyword>
<dbReference type="CDD" id="cd00075">
    <property type="entry name" value="HATPase"/>
    <property type="match status" value="1"/>
</dbReference>
<name>A0ABY4I7Q8_CHIFI</name>
<dbReference type="PROSITE" id="PS50109">
    <property type="entry name" value="HIS_KIN"/>
    <property type="match status" value="1"/>
</dbReference>
<dbReference type="RefSeq" id="WP_247814033.1">
    <property type="nucleotide sequence ID" value="NZ_CP095855.1"/>
</dbReference>
<dbReference type="Proteomes" id="UP000830198">
    <property type="component" value="Chromosome"/>
</dbReference>
<keyword evidence="9" id="KW-1185">Reference proteome</keyword>
<dbReference type="Gene3D" id="1.10.287.130">
    <property type="match status" value="1"/>
</dbReference>
<dbReference type="InterPro" id="IPR050736">
    <property type="entry name" value="Sensor_HK_Regulatory"/>
</dbReference>
<dbReference type="SMART" id="SM00388">
    <property type="entry name" value="HisKA"/>
    <property type="match status" value="1"/>
</dbReference>
<dbReference type="InterPro" id="IPR036097">
    <property type="entry name" value="HisK_dim/P_sf"/>
</dbReference>
<dbReference type="PANTHER" id="PTHR43711:SF31">
    <property type="entry name" value="HISTIDINE KINASE"/>
    <property type="match status" value="1"/>
</dbReference>
<evidence type="ECO:0000259" key="7">
    <source>
        <dbReference type="PROSITE" id="PS50109"/>
    </source>
</evidence>